<proteinExistence type="predicted"/>
<organism evidence="1 2">
    <name type="scientific">Rhizoclosmatium globosum</name>
    <dbReference type="NCBI Taxonomy" id="329046"/>
    <lineage>
        <taxon>Eukaryota</taxon>
        <taxon>Fungi</taxon>
        <taxon>Fungi incertae sedis</taxon>
        <taxon>Chytridiomycota</taxon>
        <taxon>Chytridiomycota incertae sedis</taxon>
        <taxon>Chytridiomycetes</taxon>
        <taxon>Chytridiales</taxon>
        <taxon>Chytriomycetaceae</taxon>
        <taxon>Rhizoclosmatium</taxon>
    </lineage>
</organism>
<dbReference type="AlphaFoldDB" id="A0A1Y2CHV9"/>
<dbReference type="EMBL" id="MCGO01000016">
    <property type="protein sequence ID" value="ORY46526.1"/>
    <property type="molecule type" value="Genomic_DNA"/>
</dbReference>
<reference evidence="1 2" key="1">
    <citation type="submission" date="2016-07" db="EMBL/GenBank/DDBJ databases">
        <title>Pervasive Adenine N6-methylation of Active Genes in Fungi.</title>
        <authorList>
            <consortium name="DOE Joint Genome Institute"/>
            <person name="Mondo S.J."/>
            <person name="Dannebaum R.O."/>
            <person name="Kuo R.C."/>
            <person name="Labutti K."/>
            <person name="Haridas S."/>
            <person name="Kuo A."/>
            <person name="Salamov A."/>
            <person name="Ahrendt S.R."/>
            <person name="Lipzen A."/>
            <person name="Sullivan W."/>
            <person name="Andreopoulos W.B."/>
            <person name="Clum A."/>
            <person name="Lindquist E."/>
            <person name="Daum C."/>
            <person name="Ramamoorthy G.K."/>
            <person name="Gryganskyi A."/>
            <person name="Culley D."/>
            <person name="Magnuson J.K."/>
            <person name="James T.Y."/>
            <person name="O'Malley M.A."/>
            <person name="Stajich J.E."/>
            <person name="Spatafora J.W."/>
            <person name="Visel A."/>
            <person name="Grigoriev I.V."/>
        </authorList>
    </citation>
    <scope>NUCLEOTIDE SEQUENCE [LARGE SCALE GENOMIC DNA]</scope>
    <source>
        <strain evidence="1 2">JEL800</strain>
    </source>
</reference>
<accession>A0A1Y2CHV9</accession>
<gene>
    <name evidence="1" type="ORF">BCR33DRAFT_130490</name>
</gene>
<keyword evidence="2" id="KW-1185">Reference proteome</keyword>
<evidence type="ECO:0000313" key="2">
    <source>
        <dbReference type="Proteomes" id="UP000193642"/>
    </source>
</evidence>
<protein>
    <submittedName>
        <fullName evidence="1">Uncharacterized protein</fullName>
    </submittedName>
</protein>
<dbReference type="Proteomes" id="UP000193642">
    <property type="component" value="Unassembled WGS sequence"/>
</dbReference>
<name>A0A1Y2CHV9_9FUNG</name>
<comment type="caution">
    <text evidence="1">The sequence shown here is derived from an EMBL/GenBank/DDBJ whole genome shotgun (WGS) entry which is preliminary data.</text>
</comment>
<evidence type="ECO:0000313" key="1">
    <source>
        <dbReference type="EMBL" id="ORY46526.1"/>
    </source>
</evidence>
<sequence length="101" mass="10811">MNSQSIASEIASVSLSATTSTSTSSQLLLLPSRVPQTKTDDPLRITIFQSPKSISKPVVDPLVECLESDASAKVRVDEPTLERRASRCSNAFVQSASKTIC</sequence>